<dbReference type="EMBL" id="LABX01000219">
    <property type="protein sequence ID" value="KMO28980.1"/>
    <property type="molecule type" value="Genomic_DNA"/>
</dbReference>
<dbReference type="Gene3D" id="3.90.1530.30">
    <property type="match status" value="1"/>
</dbReference>
<comment type="similarity">
    <text evidence="1">Belongs to the ParB family.</text>
</comment>
<evidence type="ECO:0000313" key="5">
    <source>
        <dbReference type="Proteomes" id="UP000035929"/>
    </source>
</evidence>
<organism evidence="4 5">
    <name type="scientific">Methylobacterium aquaticum</name>
    <dbReference type="NCBI Taxonomy" id="270351"/>
    <lineage>
        <taxon>Bacteria</taxon>
        <taxon>Pseudomonadati</taxon>
        <taxon>Pseudomonadota</taxon>
        <taxon>Alphaproteobacteria</taxon>
        <taxon>Hyphomicrobiales</taxon>
        <taxon>Methylobacteriaceae</taxon>
        <taxon>Methylobacterium</taxon>
    </lineage>
</organism>
<evidence type="ECO:0000259" key="3">
    <source>
        <dbReference type="SMART" id="SM00470"/>
    </source>
</evidence>
<dbReference type="NCBIfam" id="TIGR03454">
    <property type="entry name" value="partition_RepB"/>
    <property type="match status" value="1"/>
</dbReference>
<dbReference type="CDD" id="cd16405">
    <property type="entry name" value="RepB_like_N"/>
    <property type="match status" value="1"/>
</dbReference>
<proteinExistence type="inferred from homology"/>
<feature type="region of interest" description="Disordered" evidence="2">
    <location>
        <begin position="1"/>
        <end position="48"/>
    </location>
</feature>
<dbReference type="InterPro" id="IPR011111">
    <property type="entry name" value="Plasmid_RepB"/>
</dbReference>
<name>A0A0J6S1D1_9HYPH</name>
<dbReference type="SMART" id="SM00470">
    <property type="entry name" value="ParB"/>
    <property type="match status" value="1"/>
</dbReference>
<dbReference type="PANTHER" id="PTHR33375">
    <property type="entry name" value="CHROMOSOME-PARTITIONING PROTEIN PARB-RELATED"/>
    <property type="match status" value="1"/>
</dbReference>
<dbReference type="PATRIC" id="fig|270351.6.peg.3270"/>
<evidence type="ECO:0000256" key="2">
    <source>
        <dbReference type="SAM" id="MobiDB-lite"/>
    </source>
</evidence>
<gene>
    <name evidence="4" type="ORF">VP06_25915</name>
</gene>
<dbReference type="Pfam" id="PF02195">
    <property type="entry name" value="ParB_N"/>
    <property type="match status" value="1"/>
</dbReference>
<evidence type="ECO:0000313" key="4">
    <source>
        <dbReference type="EMBL" id="KMO28980.1"/>
    </source>
</evidence>
<dbReference type="InterPro" id="IPR050336">
    <property type="entry name" value="Chromosome_partition/occlusion"/>
</dbReference>
<dbReference type="InterPro" id="IPR004437">
    <property type="entry name" value="ParB/RepB/Spo0J"/>
</dbReference>
<protein>
    <submittedName>
        <fullName evidence="4">Plasmid partitioning protein</fullName>
    </submittedName>
</protein>
<dbReference type="PANTHER" id="PTHR33375:SF1">
    <property type="entry name" value="CHROMOSOME-PARTITIONING PROTEIN PARB-RELATED"/>
    <property type="match status" value="1"/>
</dbReference>
<dbReference type="Proteomes" id="UP000035929">
    <property type="component" value="Unassembled WGS sequence"/>
</dbReference>
<dbReference type="InterPro" id="IPR017819">
    <property type="entry name" value="Plasmid_partition_RepB"/>
</dbReference>
<dbReference type="GO" id="GO:0005694">
    <property type="term" value="C:chromosome"/>
    <property type="evidence" value="ECO:0007669"/>
    <property type="project" value="TreeGrafter"/>
</dbReference>
<dbReference type="InterPro" id="IPR036086">
    <property type="entry name" value="ParB/Sulfiredoxin_sf"/>
</dbReference>
<dbReference type="RefSeq" id="WP_048466675.1">
    <property type="nucleotide sequence ID" value="NZ_LABX01000219.1"/>
</dbReference>
<dbReference type="Pfam" id="PF07506">
    <property type="entry name" value="RepB"/>
    <property type="match status" value="1"/>
</dbReference>
<dbReference type="SUPFAM" id="SSF109709">
    <property type="entry name" value="KorB DNA-binding domain-like"/>
    <property type="match status" value="1"/>
</dbReference>
<dbReference type="InterPro" id="IPR037972">
    <property type="entry name" value="RepB_N"/>
</dbReference>
<feature type="domain" description="ParB-like N-terminal" evidence="3">
    <location>
        <begin position="83"/>
        <end position="175"/>
    </location>
</feature>
<accession>A0A0J6S1D1</accession>
<dbReference type="OrthoDB" id="7908920at2"/>
<reference evidence="4 5" key="1">
    <citation type="submission" date="2015-03" db="EMBL/GenBank/DDBJ databases">
        <title>Genome sequencing of Methylobacterium aquaticum DSM16371 type strain.</title>
        <authorList>
            <person name="Chaudhry V."/>
            <person name="Patil P.B."/>
        </authorList>
    </citation>
    <scope>NUCLEOTIDE SEQUENCE [LARGE SCALE GENOMIC DNA]</scope>
    <source>
        <strain evidence="4 5">DSM 16371</strain>
    </source>
</reference>
<dbReference type="AlphaFoldDB" id="A0A0J6S1D1"/>
<comment type="caution">
    <text evidence="4">The sequence shown here is derived from an EMBL/GenBank/DDBJ whole genome shotgun (WGS) entry which is preliminary data.</text>
</comment>
<dbReference type="GO" id="GO:0003677">
    <property type="term" value="F:DNA binding"/>
    <property type="evidence" value="ECO:0007669"/>
    <property type="project" value="InterPro"/>
</dbReference>
<dbReference type="InterPro" id="IPR003115">
    <property type="entry name" value="ParB_N"/>
</dbReference>
<dbReference type="SUPFAM" id="SSF110849">
    <property type="entry name" value="ParB/Sulfiredoxin"/>
    <property type="match status" value="1"/>
</dbReference>
<dbReference type="GO" id="GO:0007059">
    <property type="term" value="P:chromosome segregation"/>
    <property type="evidence" value="ECO:0007669"/>
    <property type="project" value="TreeGrafter"/>
</dbReference>
<dbReference type="Gene3D" id="1.10.10.2830">
    <property type="match status" value="1"/>
</dbReference>
<sequence length="344" mass="37515">MSRKSSLDAIFQTGPLPVVPSPAEPLEASNGPSDGSISPLEASNPPPVPRIRSGAVAAMGSALEHLASRAEVAEQIETGSAIVELDAELLDGSFVADRVSDATDPTLDTLVESIRESGQQVPILVRPHPSKPGRYQIAFGHRRARACRALRRPVRAVVRPLTDAELVVAQGKENLDRRNLSYIERAFFAFRLEDLTFTRDVICAAMGVHKPDVSNYITVARTVPEHVVAAIGPAPKAGGPRWRTLAELIRTAPPNKVDHILADPSFQGRPTDERFAQLLEALAPKADVKKVEVWKDETGRKLARVERGDQRFILSLDEKLEPTFGNYLLGRLPELLADFKAGKD</sequence>
<dbReference type="NCBIfam" id="TIGR00180">
    <property type="entry name" value="parB_part"/>
    <property type="match status" value="1"/>
</dbReference>
<evidence type="ECO:0000256" key="1">
    <source>
        <dbReference type="ARBA" id="ARBA00006295"/>
    </source>
</evidence>